<gene>
    <name evidence="1" type="ORF">AVEN_175901_1</name>
</gene>
<keyword evidence="2" id="KW-1185">Reference proteome</keyword>
<protein>
    <recommendedName>
        <fullName evidence="3">Tesmin/TSO1-like CXC domain-containing protein</fullName>
    </recommendedName>
</protein>
<sequence length="102" mass="11274">MCLGPVMNPLKWHWQAIKHCLASITTIKDPAPQSLLIAILCKCVKGCRSTCSCRKSGIQCSAICEKCKRHSCSDAPPETFEQILKLSENNEDADDADSCEIY</sequence>
<evidence type="ECO:0000313" key="2">
    <source>
        <dbReference type="Proteomes" id="UP000499080"/>
    </source>
</evidence>
<reference evidence="1 2" key="1">
    <citation type="journal article" date="2019" name="Sci. Rep.">
        <title>Orb-weaving spider Araneus ventricosus genome elucidates the spidroin gene catalogue.</title>
        <authorList>
            <person name="Kono N."/>
            <person name="Nakamura H."/>
            <person name="Ohtoshi R."/>
            <person name="Moran D.A.P."/>
            <person name="Shinohara A."/>
            <person name="Yoshida Y."/>
            <person name="Fujiwara M."/>
            <person name="Mori M."/>
            <person name="Tomita M."/>
            <person name="Arakawa K."/>
        </authorList>
    </citation>
    <scope>NUCLEOTIDE SEQUENCE [LARGE SCALE GENOMIC DNA]</scope>
</reference>
<dbReference type="Proteomes" id="UP000499080">
    <property type="component" value="Unassembled WGS sequence"/>
</dbReference>
<proteinExistence type="predicted"/>
<accession>A0A4Y2EC92</accession>
<name>A0A4Y2EC92_ARAVE</name>
<comment type="caution">
    <text evidence="1">The sequence shown here is derived from an EMBL/GenBank/DDBJ whole genome shotgun (WGS) entry which is preliminary data.</text>
</comment>
<evidence type="ECO:0008006" key="3">
    <source>
        <dbReference type="Google" id="ProtNLM"/>
    </source>
</evidence>
<evidence type="ECO:0000313" key="1">
    <source>
        <dbReference type="EMBL" id="GBM26750.1"/>
    </source>
</evidence>
<dbReference type="AlphaFoldDB" id="A0A4Y2EC92"/>
<organism evidence="1 2">
    <name type="scientific">Araneus ventricosus</name>
    <name type="common">Orbweaver spider</name>
    <name type="synonym">Epeira ventricosa</name>
    <dbReference type="NCBI Taxonomy" id="182803"/>
    <lineage>
        <taxon>Eukaryota</taxon>
        <taxon>Metazoa</taxon>
        <taxon>Ecdysozoa</taxon>
        <taxon>Arthropoda</taxon>
        <taxon>Chelicerata</taxon>
        <taxon>Arachnida</taxon>
        <taxon>Araneae</taxon>
        <taxon>Araneomorphae</taxon>
        <taxon>Entelegynae</taxon>
        <taxon>Araneoidea</taxon>
        <taxon>Araneidae</taxon>
        <taxon>Araneus</taxon>
    </lineage>
</organism>
<dbReference type="EMBL" id="BGPR01000568">
    <property type="protein sequence ID" value="GBM26750.1"/>
    <property type="molecule type" value="Genomic_DNA"/>
</dbReference>